<feature type="compositionally biased region" description="Polar residues" evidence="1">
    <location>
        <begin position="89"/>
        <end position="99"/>
    </location>
</feature>
<name>A0A1W1BP27_9ZZZZ</name>
<keyword evidence="2" id="KW-0472">Membrane</keyword>
<gene>
    <name evidence="3" type="ORF">MNB_SV-6-1904</name>
</gene>
<proteinExistence type="predicted"/>
<evidence type="ECO:0000256" key="1">
    <source>
        <dbReference type="SAM" id="MobiDB-lite"/>
    </source>
</evidence>
<protein>
    <submittedName>
        <fullName evidence="3">Uncharacterized protein</fullName>
    </submittedName>
</protein>
<dbReference type="EMBL" id="FPHC01000037">
    <property type="protein sequence ID" value="SFV55227.1"/>
    <property type="molecule type" value="Genomic_DNA"/>
</dbReference>
<feature type="transmembrane region" description="Helical" evidence="2">
    <location>
        <begin position="12"/>
        <end position="34"/>
    </location>
</feature>
<evidence type="ECO:0000256" key="2">
    <source>
        <dbReference type="SAM" id="Phobius"/>
    </source>
</evidence>
<feature type="region of interest" description="Disordered" evidence="1">
    <location>
        <begin position="89"/>
        <end position="109"/>
    </location>
</feature>
<keyword evidence="2" id="KW-0812">Transmembrane</keyword>
<keyword evidence="2" id="KW-1133">Transmembrane helix</keyword>
<reference evidence="3" key="1">
    <citation type="submission" date="2016-10" db="EMBL/GenBank/DDBJ databases">
        <authorList>
            <person name="de Groot N.N."/>
        </authorList>
    </citation>
    <scope>NUCLEOTIDE SEQUENCE</scope>
</reference>
<evidence type="ECO:0000313" key="3">
    <source>
        <dbReference type="EMBL" id="SFV55227.1"/>
    </source>
</evidence>
<dbReference type="AlphaFoldDB" id="A0A1W1BP27"/>
<accession>A0A1W1BP27</accession>
<sequence>MASHHTNRPAIAMIELIFSIVVIGITLLSAPLLMQQASNSGYVTMQQEGISEAASRANLIMGYRWDEENTYEGILDTVLQSDTTISDLNESLGADNNGTGRRLGTPKESYRSYIDPANRRYTATAPSDLGKDDGVDDNGDDDIDDFGAAGLILVELSDTDYAETTTVSMATEVAYMDDAPQSGGYNSKTITYNPDFNETLSHTSNIKRIKITLTSSSSIAELNKTIVLNAFSCNIGAAQLEERSF</sequence>
<organism evidence="3">
    <name type="scientific">hydrothermal vent metagenome</name>
    <dbReference type="NCBI Taxonomy" id="652676"/>
    <lineage>
        <taxon>unclassified sequences</taxon>
        <taxon>metagenomes</taxon>
        <taxon>ecological metagenomes</taxon>
    </lineage>
</organism>